<dbReference type="EMBL" id="JADCNL010000012">
    <property type="protein sequence ID" value="KAG0456913.1"/>
    <property type="molecule type" value="Genomic_DNA"/>
</dbReference>
<dbReference type="OrthoDB" id="288590at2759"/>
<keyword evidence="3" id="KW-1185">Reference proteome</keyword>
<sequence>MYEEREDKSWAYWAESAMACVATSVTSKEAQLGSVTLGCRGSVGRRGHGGQSHLSSSGNKRPRNHLAAGIDLPRPSRPSTSVSCDLARCDMALVL</sequence>
<comment type="caution">
    <text evidence="2">The sequence shown here is derived from an EMBL/GenBank/DDBJ whole genome shotgun (WGS) entry which is preliminary data.</text>
</comment>
<evidence type="ECO:0000313" key="3">
    <source>
        <dbReference type="Proteomes" id="UP000636800"/>
    </source>
</evidence>
<organism evidence="2 3">
    <name type="scientific">Vanilla planifolia</name>
    <name type="common">Vanilla</name>
    <dbReference type="NCBI Taxonomy" id="51239"/>
    <lineage>
        <taxon>Eukaryota</taxon>
        <taxon>Viridiplantae</taxon>
        <taxon>Streptophyta</taxon>
        <taxon>Embryophyta</taxon>
        <taxon>Tracheophyta</taxon>
        <taxon>Spermatophyta</taxon>
        <taxon>Magnoliopsida</taxon>
        <taxon>Liliopsida</taxon>
        <taxon>Asparagales</taxon>
        <taxon>Orchidaceae</taxon>
        <taxon>Vanilloideae</taxon>
        <taxon>Vanilleae</taxon>
        <taxon>Vanilla</taxon>
    </lineage>
</organism>
<gene>
    <name evidence="2" type="ORF">HPP92_022070</name>
</gene>
<feature type="region of interest" description="Disordered" evidence="1">
    <location>
        <begin position="41"/>
        <end position="80"/>
    </location>
</feature>
<accession>A0A835PQ79</accession>
<evidence type="ECO:0000313" key="2">
    <source>
        <dbReference type="EMBL" id="KAG0456913.1"/>
    </source>
</evidence>
<protein>
    <submittedName>
        <fullName evidence="2">Uncharacterized protein</fullName>
    </submittedName>
</protein>
<proteinExistence type="predicted"/>
<dbReference type="AlphaFoldDB" id="A0A835PQ79"/>
<reference evidence="2 3" key="1">
    <citation type="journal article" date="2020" name="Nat. Food">
        <title>A phased Vanilla planifolia genome enables genetic improvement of flavour and production.</title>
        <authorList>
            <person name="Hasing T."/>
            <person name="Tang H."/>
            <person name="Brym M."/>
            <person name="Khazi F."/>
            <person name="Huang T."/>
            <person name="Chambers A.H."/>
        </authorList>
    </citation>
    <scope>NUCLEOTIDE SEQUENCE [LARGE SCALE GENOMIC DNA]</scope>
    <source>
        <tissue evidence="2">Leaf</tissue>
    </source>
</reference>
<name>A0A835PQ79_VANPL</name>
<evidence type="ECO:0000256" key="1">
    <source>
        <dbReference type="SAM" id="MobiDB-lite"/>
    </source>
</evidence>
<dbReference type="Proteomes" id="UP000636800">
    <property type="component" value="Chromosome 12"/>
</dbReference>